<dbReference type="EMBL" id="UINC01063533">
    <property type="protein sequence ID" value="SVB91261.1"/>
    <property type="molecule type" value="Genomic_DNA"/>
</dbReference>
<evidence type="ECO:0000313" key="2">
    <source>
        <dbReference type="EMBL" id="SVB91261.1"/>
    </source>
</evidence>
<feature type="non-terminal residue" evidence="2">
    <location>
        <position position="24"/>
    </location>
</feature>
<sequence length="24" mass="2386">MGLGAWGFSGDAYGPITQNSAVSV</sequence>
<reference evidence="2" key="1">
    <citation type="submission" date="2018-05" db="EMBL/GenBank/DDBJ databases">
        <authorList>
            <person name="Lanie J.A."/>
            <person name="Ng W.-L."/>
            <person name="Kazmierczak K.M."/>
            <person name="Andrzejewski T.M."/>
            <person name="Davidsen T.M."/>
            <person name="Wayne K.J."/>
            <person name="Tettelin H."/>
            <person name="Glass J.I."/>
            <person name="Rusch D."/>
            <person name="Podicherti R."/>
            <person name="Tsui H.-C.T."/>
            <person name="Winkler M.E."/>
        </authorList>
    </citation>
    <scope>NUCLEOTIDE SEQUENCE</scope>
</reference>
<gene>
    <name evidence="2" type="ORF">METZ01_LOCUS244115</name>
</gene>
<proteinExistence type="predicted"/>
<feature type="region of interest" description="Disordered" evidence="1">
    <location>
        <begin position="1"/>
        <end position="24"/>
    </location>
</feature>
<name>A0A382HXQ7_9ZZZZ</name>
<protein>
    <submittedName>
        <fullName evidence="2">Uncharacterized protein</fullName>
    </submittedName>
</protein>
<accession>A0A382HXQ7</accession>
<organism evidence="2">
    <name type="scientific">marine metagenome</name>
    <dbReference type="NCBI Taxonomy" id="408172"/>
    <lineage>
        <taxon>unclassified sequences</taxon>
        <taxon>metagenomes</taxon>
        <taxon>ecological metagenomes</taxon>
    </lineage>
</organism>
<evidence type="ECO:0000256" key="1">
    <source>
        <dbReference type="SAM" id="MobiDB-lite"/>
    </source>
</evidence>
<dbReference type="AlphaFoldDB" id="A0A382HXQ7"/>